<dbReference type="Gene3D" id="1.10.340.70">
    <property type="match status" value="1"/>
</dbReference>
<protein>
    <recommendedName>
        <fullName evidence="8">Integrase catalytic domain-containing protein</fullName>
    </recommendedName>
</protein>
<dbReference type="InterPro" id="IPR001584">
    <property type="entry name" value="Integrase_cat-core"/>
</dbReference>
<keyword evidence="5" id="KW-0233">DNA recombination</keyword>
<dbReference type="GO" id="GO:0004523">
    <property type="term" value="F:RNA-DNA hybrid ribonuclease activity"/>
    <property type="evidence" value="ECO:0007669"/>
    <property type="project" value="InterPro"/>
</dbReference>
<keyword evidence="6" id="KW-0175">Coiled coil</keyword>
<keyword evidence="1" id="KW-0808">Transferase</keyword>
<keyword evidence="4" id="KW-0378">Hydrolase</keyword>
<dbReference type="InterPro" id="IPR021109">
    <property type="entry name" value="Peptidase_aspartic_dom_sf"/>
</dbReference>
<keyword evidence="3" id="KW-0540">Nuclease</keyword>
<dbReference type="SUPFAM" id="SSF56672">
    <property type="entry name" value="DNA/RNA polymerases"/>
    <property type="match status" value="1"/>
</dbReference>
<feature type="coiled-coil region" evidence="6">
    <location>
        <begin position="1655"/>
        <end position="1692"/>
    </location>
</feature>
<evidence type="ECO:0000256" key="2">
    <source>
        <dbReference type="ARBA" id="ARBA00022695"/>
    </source>
</evidence>
<evidence type="ECO:0000256" key="5">
    <source>
        <dbReference type="ARBA" id="ARBA00023172"/>
    </source>
</evidence>
<dbReference type="Gene3D" id="3.30.420.10">
    <property type="entry name" value="Ribonuclease H-like superfamily/Ribonuclease H"/>
    <property type="match status" value="3"/>
</dbReference>
<dbReference type="GO" id="GO:0006310">
    <property type="term" value="P:DNA recombination"/>
    <property type="evidence" value="ECO:0007669"/>
    <property type="project" value="UniProtKB-KW"/>
</dbReference>
<feature type="compositionally biased region" description="Basic and acidic residues" evidence="7">
    <location>
        <begin position="60"/>
        <end position="74"/>
    </location>
</feature>
<dbReference type="PROSITE" id="PS50994">
    <property type="entry name" value="INTEGRASE"/>
    <property type="match status" value="1"/>
</dbReference>
<dbReference type="GO" id="GO:0015074">
    <property type="term" value="P:DNA integration"/>
    <property type="evidence" value="ECO:0007669"/>
    <property type="project" value="InterPro"/>
</dbReference>
<evidence type="ECO:0000313" key="9">
    <source>
        <dbReference type="EMBL" id="TYK06199.1"/>
    </source>
</evidence>
<keyword evidence="2" id="KW-0548">Nucleotidyltransferase</keyword>
<dbReference type="InterPro" id="IPR000477">
    <property type="entry name" value="RT_dom"/>
</dbReference>
<evidence type="ECO:0000313" key="10">
    <source>
        <dbReference type="Proteomes" id="UP000321947"/>
    </source>
</evidence>
<organism evidence="9 10">
    <name type="scientific">Cucumis melo var. makuwa</name>
    <name type="common">Oriental melon</name>
    <dbReference type="NCBI Taxonomy" id="1194695"/>
    <lineage>
        <taxon>Eukaryota</taxon>
        <taxon>Viridiplantae</taxon>
        <taxon>Streptophyta</taxon>
        <taxon>Embryophyta</taxon>
        <taxon>Tracheophyta</taxon>
        <taxon>Spermatophyta</taxon>
        <taxon>Magnoliopsida</taxon>
        <taxon>eudicotyledons</taxon>
        <taxon>Gunneridae</taxon>
        <taxon>Pentapetalae</taxon>
        <taxon>rosids</taxon>
        <taxon>fabids</taxon>
        <taxon>Cucurbitales</taxon>
        <taxon>Cucurbitaceae</taxon>
        <taxon>Benincaseae</taxon>
        <taxon>Cucumis</taxon>
    </lineage>
</organism>
<evidence type="ECO:0000256" key="1">
    <source>
        <dbReference type="ARBA" id="ARBA00022679"/>
    </source>
</evidence>
<dbReference type="PANTHER" id="PTHR37984:SF5">
    <property type="entry name" value="PROTEIN NYNRIN-LIKE"/>
    <property type="match status" value="1"/>
</dbReference>
<feature type="compositionally biased region" description="Polar residues" evidence="7">
    <location>
        <begin position="673"/>
        <end position="682"/>
    </location>
</feature>
<evidence type="ECO:0000256" key="7">
    <source>
        <dbReference type="SAM" id="MobiDB-lite"/>
    </source>
</evidence>
<gene>
    <name evidence="9" type="ORF">E5676_scaffold287G00570</name>
</gene>
<dbReference type="CDD" id="cd01647">
    <property type="entry name" value="RT_LTR"/>
    <property type="match status" value="1"/>
</dbReference>
<feature type="region of interest" description="Disordered" evidence="7">
    <location>
        <begin position="662"/>
        <end position="682"/>
    </location>
</feature>
<evidence type="ECO:0000256" key="6">
    <source>
        <dbReference type="SAM" id="Coils"/>
    </source>
</evidence>
<reference evidence="9 10" key="1">
    <citation type="submission" date="2019-08" db="EMBL/GenBank/DDBJ databases">
        <title>Draft genome sequences of two oriental melons (Cucumis melo L. var makuwa).</title>
        <authorList>
            <person name="Kwon S.-Y."/>
        </authorList>
    </citation>
    <scope>NUCLEOTIDE SEQUENCE [LARGE SCALE GENOMIC DNA]</scope>
    <source>
        <strain evidence="10">cv. Chang Bougi</strain>
        <tissue evidence="9">Leaf</tissue>
    </source>
</reference>
<dbReference type="Pfam" id="PF13456">
    <property type="entry name" value="RVT_3"/>
    <property type="match status" value="1"/>
</dbReference>
<name>A0A5D3C783_CUCMM</name>
<keyword evidence="4" id="KW-0255">Endonuclease</keyword>
<evidence type="ECO:0000256" key="3">
    <source>
        <dbReference type="ARBA" id="ARBA00022722"/>
    </source>
</evidence>
<dbReference type="InterPro" id="IPR036397">
    <property type="entry name" value="RNaseH_sf"/>
</dbReference>
<dbReference type="Proteomes" id="UP000321947">
    <property type="component" value="Unassembled WGS sequence"/>
</dbReference>
<feature type="region of interest" description="Disordered" evidence="7">
    <location>
        <begin position="1"/>
        <end position="36"/>
    </location>
</feature>
<accession>A0A5D3C783</accession>
<dbReference type="InterPro" id="IPR002156">
    <property type="entry name" value="RNaseH_domain"/>
</dbReference>
<dbReference type="Gene3D" id="2.40.70.10">
    <property type="entry name" value="Acid Proteases"/>
    <property type="match status" value="1"/>
</dbReference>
<evidence type="ECO:0000256" key="4">
    <source>
        <dbReference type="ARBA" id="ARBA00022759"/>
    </source>
</evidence>
<feature type="domain" description="Integrase catalytic" evidence="8">
    <location>
        <begin position="1502"/>
        <end position="1597"/>
    </location>
</feature>
<dbReference type="CDD" id="cd00303">
    <property type="entry name" value="retropepsin_like"/>
    <property type="match status" value="1"/>
</dbReference>
<dbReference type="Pfam" id="PF00078">
    <property type="entry name" value="RVT_1"/>
    <property type="match status" value="1"/>
</dbReference>
<dbReference type="GO" id="GO:0003676">
    <property type="term" value="F:nucleic acid binding"/>
    <property type="evidence" value="ECO:0007669"/>
    <property type="project" value="InterPro"/>
</dbReference>
<evidence type="ECO:0000259" key="8">
    <source>
        <dbReference type="PROSITE" id="PS50994"/>
    </source>
</evidence>
<dbReference type="GO" id="GO:0016779">
    <property type="term" value="F:nucleotidyltransferase activity"/>
    <property type="evidence" value="ECO:0007669"/>
    <property type="project" value="UniProtKB-KW"/>
</dbReference>
<dbReference type="Pfam" id="PF00665">
    <property type="entry name" value="rve"/>
    <property type="match status" value="1"/>
</dbReference>
<dbReference type="PANTHER" id="PTHR37984">
    <property type="entry name" value="PROTEIN CBG26694"/>
    <property type="match status" value="1"/>
</dbReference>
<dbReference type="EMBL" id="SSTD01013634">
    <property type="protein sequence ID" value="TYK06199.1"/>
    <property type="molecule type" value="Genomic_DNA"/>
</dbReference>
<proteinExistence type="predicted"/>
<dbReference type="SUPFAM" id="SSF53098">
    <property type="entry name" value="Ribonuclease H-like"/>
    <property type="match status" value="1"/>
</dbReference>
<dbReference type="InterPro" id="IPR050951">
    <property type="entry name" value="Retrovirus_Pol_polyprotein"/>
</dbReference>
<sequence length="1771" mass="202638">MTYQGNTSKALSDISKRPNTRSRSREIQSSEDMPPFEVAKNIWEQISKPPKGGVVIKKNPTIDEHNSLSERSNEEAPQPNIMSVMAVEERDFEIALLKNHIKSRDAAESSHTHTIKNVNKGKAIMQESQPQNSTSIASLSVQQLQKMIANSIKTQYGGLAQTFSLYSKPYTKRIDNMRIPHGYQPPKFQQFNGKGNPKQHVAHFIKTCEPAGTRGDLLVKQFVRTLKGNAFDWYIDLEPESINSWEQLERDFLNRFYSTRPVEMCTQGMHWGLLYILQGIKPRTFEELATRAHDMELSIANRGNDDLLVPEVRKAKKRNEEHPEGIEECYQGDYGHSDLPDMLDQLLEKQLIQLPKCKRPAEMGRVNDPNYCKYHRVISHPVEKCFVLKELILKLALDKKIELELDDMAQTNHAAVIIQSDSRLSAIGSLIQFGSLEPVVIYSSSKDLQNNDFRADGPKEEEKQVDNVEEGWTLVTRRTKRKQSFSQKESGSYRTYRSKGYVREQKLNQILINNGFAINILSKSTMNQLGISVEELSNSKLVIQGFNQGAQRAIGTVRLEIVIEDLKVSPIFHVIDSRTTYKMLLGRPWIHENGIVTSTLHQCFKFYKQGIRKVDADSRPFTKAESHFTDAKFYTKSEDVSEIISTEVPVTKGTFKNEQEMITSKKSNKEDALNSQQNGESTIETKLRAPEAEKIATLQKEVSNLPVLCYIPFSRHKKGESPFAECLKNLTVKNTEILKENFTAPLTKIEKGEAKKIEKKDLEAYLPERRTVKGFDPKAYKLMAKAGYDFTTRTELKSVKIFDERPELSPTQKKLQKQGYSIPNSRAGIGYHSSEPVRITGKGKVKVANTCHITVEESKDSEEGKKDRSQRSSVFDRIAFSAIRPSVFQRVSTSIAKDSNQVSTCSSTRLSAFQRLNTSAKKVRSISPTPTTRKSAFKRLSVSVTRDQKKASMSVSNKSSLVTGDEEIRSAFPSRMKRKMFVSVNTEGSLKVKRHDVVFTRPEDNEPEDEPDVAGCYHVTIEETSDHDIFEEDAEAAPLSLEDGGQSTIDELKEVNLGTKEEPRPTFISTQLSDNDENEYVNLLKAYKDVFALSYKEMPGLDPKVAVHRLAIKPEHRPVKQAQRRFRPELISQIEEEINKLIEAGFIHEVKYPIWIANIVPVRKKNGQLRVCVDFCDLNNTCPEDDFPLPIMEIMIDATAGHEALSFMNGSSGYNQIRMALDDEEKTAFQTPKGIYCYKVMPFGLKNAGATYQHAMQRIFDDMLHKHIECYVDDLVVKSKKKCDHLKDLKLYEIKHQDLKPYFSYAKRLMDRFDSIILEHIPRSENKKADALANLATALTVSEDILINISLCQKWIVPSIESQYEEADVISVYAIDEEDWRQPIIDYLEHGKLPTDPRHRAEIRRRAARFIYYKDTLYRRSYEGLLLRCLGKEESIKALEEAHSGICGVHQSGPKLQYQLKRMGYYWPTMIHDSMHFAKYCEACQFYANFIHQPPKPLHPTIASWPFEAWGLDLVGPITPKSSAGHCYIIAGTDYFSKWAEVVPLREAKKENIVNFVQTHIIYRYGIPHRIVTDNGRQFANTLMDKLCEKFNFKYLLKKVVSKTKRDWQEKIGEALWAYRTAHRTSTDVTPYSLVYGVEAILPLEREIPSLRMAIQEELTTEDNARLRLQELEALDEKRLEAQQALECYQVRISKAFDKQVRPRSFQVGDLVLVVRRHIITTRHTGNKFTPKWDGPYIVKEVFTNGAHKIINQDELRIAPINGKFLKKFYA</sequence>
<feature type="region of interest" description="Disordered" evidence="7">
    <location>
        <begin position="50"/>
        <end position="77"/>
    </location>
</feature>
<comment type="caution">
    <text evidence="9">The sequence shown here is derived from an EMBL/GenBank/DDBJ whole genome shotgun (WGS) entry which is preliminary data.</text>
</comment>
<dbReference type="InterPro" id="IPR012337">
    <property type="entry name" value="RNaseH-like_sf"/>
</dbReference>
<feature type="compositionally biased region" description="Polar residues" evidence="7">
    <location>
        <begin position="1"/>
        <end position="10"/>
    </location>
</feature>
<dbReference type="Gene3D" id="3.10.10.10">
    <property type="entry name" value="HIV Type 1 Reverse Transcriptase, subunit A, domain 1"/>
    <property type="match status" value="1"/>
</dbReference>
<dbReference type="InterPro" id="IPR043502">
    <property type="entry name" value="DNA/RNA_pol_sf"/>
</dbReference>